<comment type="caution">
    <text evidence="2">The sequence shown here is derived from an EMBL/GenBank/DDBJ whole genome shotgun (WGS) entry which is preliminary data.</text>
</comment>
<evidence type="ECO:0000313" key="3">
    <source>
        <dbReference type="Proteomes" id="UP000541444"/>
    </source>
</evidence>
<accession>A0A7J7MQG1</accession>
<sequence length="277" mass="31231">MLDSFYAVSVVRWLFGGGGGIVALGTPRWVGGDVCLMCLWFGVVPREELLLLEGVEAAVTAQLLLPLWLICFSRFRLCYNYFEVQREGYFNHLQPPSNRHPFPIAAALFLFRRVSFVRIVFGLRGLIVVDVVVFLVLSVIDLEFQKSIRRAHFRWGAVWAVSPRLSFRAYRQRRLFTDVVDVMMTPEIPHRLISLRVVIADPFFAEVENKAFLSLDGATELQEGISVSFGCHALRQVVILSCAGCVNSSCVSVSRIMLTSIDNIFSPSLLILLRLDT</sequence>
<dbReference type="EMBL" id="JACGCM010001281">
    <property type="protein sequence ID" value="KAF6157040.1"/>
    <property type="molecule type" value="Genomic_DNA"/>
</dbReference>
<gene>
    <name evidence="2" type="ORF">GIB67_041501</name>
</gene>
<feature type="transmembrane region" description="Helical" evidence="1">
    <location>
        <begin position="127"/>
        <end position="144"/>
    </location>
</feature>
<name>A0A7J7MQG1_9MAGN</name>
<dbReference type="AlphaFoldDB" id="A0A7J7MQG1"/>
<evidence type="ECO:0000313" key="2">
    <source>
        <dbReference type="EMBL" id="KAF6157040.1"/>
    </source>
</evidence>
<protein>
    <submittedName>
        <fullName evidence="2">Uncharacterized protein</fullName>
    </submittedName>
</protein>
<reference evidence="2 3" key="1">
    <citation type="journal article" date="2020" name="IScience">
        <title>Genome Sequencing of the Endangered Kingdonia uniflora (Circaeasteraceae, Ranunculales) Reveals Potential Mechanisms of Evolutionary Specialization.</title>
        <authorList>
            <person name="Sun Y."/>
            <person name="Deng T."/>
            <person name="Zhang A."/>
            <person name="Moore M.J."/>
            <person name="Landis J.B."/>
            <person name="Lin N."/>
            <person name="Zhang H."/>
            <person name="Zhang X."/>
            <person name="Huang J."/>
            <person name="Zhang X."/>
            <person name="Sun H."/>
            <person name="Wang H."/>
        </authorList>
    </citation>
    <scope>NUCLEOTIDE SEQUENCE [LARGE SCALE GENOMIC DNA]</scope>
    <source>
        <strain evidence="2">TB1705</strain>
        <tissue evidence="2">Leaf</tissue>
    </source>
</reference>
<keyword evidence="3" id="KW-1185">Reference proteome</keyword>
<organism evidence="2 3">
    <name type="scientific">Kingdonia uniflora</name>
    <dbReference type="NCBI Taxonomy" id="39325"/>
    <lineage>
        <taxon>Eukaryota</taxon>
        <taxon>Viridiplantae</taxon>
        <taxon>Streptophyta</taxon>
        <taxon>Embryophyta</taxon>
        <taxon>Tracheophyta</taxon>
        <taxon>Spermatophyta</taxon>
        <taxon>Magnoliopsida</taxon>
        <taxon>Ranunculales</taxon>
        <taxon>Circaeasteraceae</taxon>
        <taxon>Kingdonia</taxon>
    </lineage>
</organism>
<dbReference type="Proteomes" id="UP000541444">
    <property type="component" value="Unassembled WGS sequence"/>
</dbReference>
<keyword evidence="1" id="KW-0812">Transmembrane</keyword>
<proteinExistence type="predicted"/>
<keyword evidence="1" id="KW-0472">Membrane</keyword>
<keyword evidence="1" id="KW-1133">Transmembrane helix</keyword>
<evidence type="ECO:0000256" key="1">
    <source>
        <dbReference type="SAM" id="Phobius"/>
    </source>
</evidence>